<evidence type="ECO:0000256" key="1">
    <source>
        <dbReference type="ARBA" id="ARBA00008792"/>
    </source>
</evidence>
<evidence type="ECO:0000256" key="7">
    <source>
        <dbReference type="ARBA" id="ARBA00047984"/>
    </source>
</evidence>
<dbReference type="SMART" id="SM00490">
    <property type="entry name" value="HELICc"/>
    <property type="match status" value="1"/>
</dbReference>
<dbReference type="Gene3D" id="1.20.120.1080">
    <property type="match status" value="1"/>
</dbReference>
<dbReference type="SMART" id="SM00847">
    <property type="entry name" value="HA2"/>
    <property type="match status" value="1"/>
</dbReference>
<evidence type="ECO:0000313" key="12">
    <source>
        <dbReference type="Proteomes" id="UP001445335"/>
    </source>
</evidence>
<keyword evidence="5" id="KW-0347">Helicase</keyword>
<evidence type="ECO:0000259" key="10">
    <source>
        <dbReference type="PROSITE" id="PS51194"/>
    </source>
</evidence>
<dbReference type="Pfam" id="PF00271">
    <property type="entry name" value="Helicase_C"/>
    <property type="match status" value="1"/>
</dbReference>
<dbReference type="Pfam" id="PF23362">
    <property type="entry name" value="DHX37_C"/>
    <property type="match status" value="1"/>
</dbReference>
<dbReference type="Pfam" id="PF21010">
    <property type="entry name" value="HA2_C"/>
    <property type="match status" value="1"/>
</dbReference>
<dbReference type="Proteomes" id="UP001445335">
    <property type="component" value="Unassembled WGS sequence"/>
</dbReference>
<comment type="catalytic activity">
    <reaction evidence="7">
        <text>ATP + H2O = ADP + phosphate + H(+)</text>
        <dbReference type="Rhea" id="RHEA:13065"/>
        <dbReference type="ChEBI" id="CHEBI:15377"/>
        <dbReference type="ChEBI" id="CHEBI:15378"/>
        <dbReference type="ChEBI" id="CHEBI:30616"/>
        <dbReference type="ChEBI" id="CHEBI:43474"/>
        <dbReference type="ChEBI" id="CHEBI:456216"/>
        <dbReference type="EC" id="3.6.4.13"/>
    </reaction>
</comment>
<comment type="similarity">
    <text evidence="1">Belongs to the DEAD box helicase family. DEAH subfamily.</text>
</comment>
<feature type="compositionally biased region" description="Polar residues" evidence="8">
    <location>
        <begin position="1143"/>
        <end position="1152"/>
    </location>
</feature>
<evidence type="ECO:0000259" key="9">
    <source>
        <dbReference type="PROSITE" id="PS51192"/>
    </source>
</evidence>
<dbReference type="GO" id="GO:0000462">
    <property type="term" value="P:maturation of SSU-rRNA from tricistronic rRNA transcript (SSU-rRNA, 5.8S rRNA, LSU-rRNA)"/>
    <property type="evidence" value="ECO:0007669"/>
    <property type="project" value="TreeGrafter"/>
</dbReference>
<dbReference type="PROSITE" id="PS00690">
    <property type="entry name" value="DEAH_ATP_HELICASE"/>
    <property type="match status" value="1"/>
</dbReference>
<dbReference type="InterPro" id="IPR011545">
    <property type="entry name" value="DEAD/DEAH_box_helicase_dom"/>
</dbReference>
<dbReference type="Gene3D" id="3.40.50.300">
    <property type="entry name" value="P-loop containing nucleotide triphosphate hydrolases"/>
    <property type="match status" value="3"/>
</dbReference>
<evidence type="ECO:0000256" key="6">
    <source>
        <dbReference type="ARBA" id="ARBA00022840"/>
    </source>
</evidence>
<keyword evidence="12" id="KW-1185">Reference proteome</keyword>
<dbReference type="SMART" id="SM00487">
    <property type="entry name" value="DEXDc"/>
    <property type="match status" value="1"/>
</dbReference>
<dbReference type="Pfam" id="PF00270">
    <property type="entry name" value="DEAD"/>
    <property type="match status" value="1"/>
</dbReference>
<evidence type="ECO:0000256" key="2">
    <source>
        <dbReference type="ARBA" id="ARBA00012552"/>
    </source>
</evidence>
<dbReference type="InterPro" id="IPR002464">
    <property type="entry name" value="DNA/RNA_helicase_DEAH_CS"/>
</dbReference>
<dbReference type="PROSITE" id="PS51194">
    <property type="entry name" value="HELICASE_CTER"/>
    <property type="match status" value="1"/>
</dbReference>
<gene>
    <name evidence="11" type="ORF">WJX81_004510</name>
</gene>
<dbReference type="GO" id="GO:0005524">
    <property type="term" value="F:ATP binding"/>
    <property type="evidence" value="ECO:0007669"/>
    <property type="project" value="UniProtKB-KW"/>
</dbReference>
<dbReference type="AlphaFoldDB" id="A0AAW1RM30"/>
<dbReference type="GO" id="GO:0003723">
    <property type="term" value="F:RNA binding"/>
    <property type="evidence" value="ECO:0007669"/>
    <property type="project" value="TreeGrafter"/>
</dbReference>
<evidence type="ECO:0000256" key="4">
    <source>
        <dbReference type="ARBA" id="ARBA00022801"/>
    </source>
</evidence>
<organism evidence="11 12">
    <name type="scientific">Elliptochloris bilobata</name>
    <dbReference type="NCBI Taxonomy" id="381761"/>
    <lineage>
        <taxon>Eukaryota</taxon>
        <taxon>Viridiplantae</taxon>
        <taxon>Chlorophyta</taxon>
        <taxon>core chlorophytes</taxon>
        <taxon>Trebouxiophyceae</taxon>
        <taxon>Trebouxiophyceae incertae sedis</taxon>
        <taxon>Elliptochloris clade</taxon>
        <taxon>Elliptochloris</taxon>
    </lineage>
</organism>
<dbReference type="InterPro" id="IPR001650">
    <property type="entry name" value="Helicase_C-like"/>
</dbReference>
<proteinExistence type="inferred from homology"/>
<dbReference type="Pfam" id="PF07717">
    <property type="entry name" value="OB_NTP_bind"/>
    <property type="match status" value="1"/>
</dbReference>
<feature type="region of interest" description="Disordered" evidence="8">
    <location>
        <begin position="1138"/>
        <end position="1166"/>
    </location>
</feature>
<dbReference type="PROSITE" id="PS51192">
    <property type="entry name" value="HELICASE_ATP_BIND_1"/>
    <property type="match status" value="1"/>
</dbReference>
<dbReference type="EMBL" id="JALJOU010000031">
    <property type="protein sequence ID" value="KAK9834862.1"/>
    <property type="molecule type" value="Genomic_DNA"/>
</dbReference>
<keyword evidence="3" id="KW-0547">Nucleotide-binding</keyword>
<dbReference type="InterPro" id="IPR011709">
    <property type="entry name" value="DEAD-box_helicase_OB_fold"/>
</dbReference>
<dbReference type="GO" id="GO:0016787">
    <property type="term" value="F:hydrolase activity"/>
    <property type="evidence" value="ECO:0007669"/>
    <property type="project" value="UniProtKB-KW"/>
</dbReference>
<comment type="caution">
    <text evidence="11">The sequence shown here is derived from an EMBL/GenBank/DDBJ whole genome shotgun (WGS) entry which is preliminary data.</text>
</comment>
<dbReference type="PANTHER" id="PTHR18934">
    <property type="entry name" value="ATP-DEPENDENT RNA HELICASE"/>
    <property type="match status" value="1"/>
</dbReference>
<feature type="domain" description="Helicase C-terminal" evidence="10">
    <location>
        <begin position="444"/>
        <end position="626"/>
    </location>
</feature>
<dbReference type="InterPro" id="IPR027417">
    <property type="entry name" value="P-loop_NTPase"/>
</dbReference>
<keyword evidence="6" id="KW-0067">ATP-binding</keyword>
<evidence type="ECO:0000256" key="5">
    <source>
        <dbReference type="ARBA" id="ARBA00022806"/>
    </source>
</evidence>
<accession>A0AAW1RM30</accession>
<sequence length="1166" mass="123540">MLKYMQTWGLTRSLDPTGLLPQTQIRYSCRAAAALHQQRKLRRVQDEKAAREQRAAVLADLAQHSLSAGQLALLRPTAHQGQRETKRQRLRRALAHQRLGLPAPEDVTDLEPARIVHLKRPAGMRAARKGLPIVGMEQEVMEAVAERDVVLLCGETGCGKTTQVPQFLLEAGYGSAAFAERSGRIGVTQPRRVAAVAAATRIAQELGCELGGLVGYQVRYERRASANTAVKVMTDGILLRELQTDFLLQQYSVLVLDEAHERSLNTDLLLGLLSRIVPLRRQMAAEAGSGVAPLKLLIMSATLRMEDFAGNPALFPAPPPVVRVPARQYPVRVHFARRTELHDYVGAAYAKVRQLHRALPPGGVLVFLTGQREVEALCRRLRQAHLPGRGFDDSADPVSGELPAKGYGPPAGGVDAFGGDAAEEASEGADEARAASDADWDDFDTEAALEEEEETLVLGGEGFSPEQLAAAERHLEQSQGVVLGALADTKQSEPAPLHVLPLYAMLPAAAQARVFGACPPGARLIVVATNVAETSLTIPGVRYVVDAGRAKAKRLEASGALARYEVGWVSKAAAEQRAGRAGRMGPGLCYRLYSSAVYNDAFPAHSEPEVLATPLEGVALTMRSLGIDKVSNFPFPTPPERGALAVAEAALVALGAMGPKQELSAHGRAMAALPITPRHARMLLQAAEDVAAGAAGAAQALPYAVALAAALSTESPFIMVDSITAQDDDAARRQRSAAGAAHARLRAAGGDTLSALNALCAFERAGRSEVFCRDHYLHARNLCEAASLHTQLARALARAAADGPLAPVAAAMAAAAQALGNSQGSGINEILEPPGGLPPPPAAVLQRLRRAIAAGWADQVARRVHSAEYLATRQGTVDAGEGSGKRRAVRYCAQATDEPVFLHPRSALARAAPEYVAYTQLVRSAKRPYLAGVTEVEVTWLADVAPPLVTLSPPLDAPAPRYVPAADAVLAWHGAAYGRHGWELLPMARPAANAVARARLFAAALLGGRVLPALAGLRAALVMPPEQAAQLTAQGQRRVGELVCALQSAGVDSRAALAAAWRHDSAWLRRELGAWVRPAAHTALDAMWPMLLSEAAAPAAARIRSDKAEDIPETALLMPSDGEADTSSDKMLHIIPLRPRANSGPTPAQQVKNGMLAHSKAAPLPP</sequence>
<name>A0AAW1RM30_9CHLO</name>
<feature type="region of interest" description="Disordered" evidence="8">
    <location>
        <begin position="389"/>
        <end position="439"/>
    </location>
</feature>
<dbReference type="SUPFAM" id="SSF52540">
    <property type="entry name" value="P-loop containing nucleoside triphosphate hydrolases"/>
    <property type="match status" value="1"/>
</dbReference>
<dbReference type="InterPro" id="IPR014001">
    <property type="entry name" value="Helicase_ATP-bd"/>
</dbReference>
<dbReference type="FunFam" id="3.40.50.300:FF:000637">
    <property type="entry name" value="ATP-dependent RNA helicase DHX37/DHR1"/>
    <property type="match status" value="1"/>
</dbReference>
<evidence type="ECO:0000313" key="11">
    <source>
        <dbReference type="EMBL" id="KAK9834862.1"/>
    </source>
</evidence>
<reference evidence="11 12" key="1">
    <citation type="journal article" date="2024" name="Nat. Commun.">
        <title>Phylogenomics reveals the evolutionary origins of lichenization in chlorophyte algae.</title>
        <authorList>
            <person name="Puginier C."/>
            <person name="Libourel C."/>
            <person name="Otte J."/>
            <person name="Skaloud P."/>
            <person name="Haon M."/>
            <person name="Grisel S."/>
            <person name="Petersen M."/>
            <person name="Berrin J.G."/>
            <person name="Delaux P.M."/>
            <person name="Dal Grande F."/>
            <person name="Keller J."/>
        </authorList>
    </citation>
    <scope>NUCLEOTIDE SEQUENCE [LARGE SCALE GENOMIC DNA]</scope>
    <source>
        <strain evidence="11 12">SAG 245.80</strain>
    </source>
</reference>
<dbReference type="GO" id="GO:0005730">
    <property type="term" value="C:nucleolus"/>
    <property type="evidence" value="ECO:0007669"/>
    <property type="project" value="TreeGrafter"/>
</dbReference>
<feature type="domain" description="Helicase ATP-binding" evidence="9">
    <location>
        <begin position="141"/>
        <end position="321"/>
    </location>
</feature>
<dbReference type="InterPro" id="IPR007502">
    <property type="entry name" value="Helicase-assoc_dom"/>
</dbReference>
<keyword evidence="4" id="KW-0378">Hydrolase</keyword>
<dbReference type="InterPro" id="IPR056371">
    <property type="entry name" value="DHX37-like_C"/>
</dbReference>
<dbReference type="CDD" id="cd18791">
    <property type="entry name" value="SF2_C_RHA"/>
    <property type="match status" value="1"/>
</dbReference>
<dbReference type="PANTHER" id="PTHR18934:SF99">
    <property type="entry name" value="ATP-DEPENDENT RNA HELICASE DHX37-RELATED"/>
    <property type="match status" value="1"/>
</dbReference>
<evidence type="ECO:0000256" key="3">
    <source>
        <dbReference type="ARBA" id="ARBA00022741"/>
    </source>
</evidence>
<dbReference type="GO" id="GO:0003724">
    <property type="term" value="F:RNA helicase activity"/>
    <property type="evidence" value="ECO:0007669"/>
    <property type="project" value="UniProtKB-EC"/>
</dbReference>
<dbReference type="EC" id="3.6.4.13" evidence="2"/>
<evidence type="ECO:0000256" key="8">
    <source>
        <dbReference type="SAM" id="MobiDB-lite"/>
    </source>
</evidence>
<protein>
    <recommendedName>
        <fullName evidence="2">RNA helicase</fullName>
        <ecNumber evidence="2">3.6.4.13</ecNumber>
    </recommendedName>
</protein>